<evidence type="ECO:0000313" key="3">
    <source>
        <dbReference type="Proteomes" id="UP000239025"/>
    </source>
</evidence>
<gene>
    <name evidence="2" type="ORF">PL963_P300022</name>
</gene>
<dbReference type="Pfam" id="PF10137">
    <property type="entry name" value="CAP12-PCTIR_TIR"/>
    <property type="match status" value="1"/>
</dbReference>
<dbReference type="InterPro" id="IPR019302">
    <property type="entry name" value="CAP12/PCTIR_TIR_dom"/>
</dbReference>
<protein>
    <submittedName>
        <fullName evidence="2">Nucleotide-binding protein</fullName>
    </submittedName>
</protein>
<dbReference type="AlphaFoldDB" id="A0A2K4W322"/>
<organism evidence="2 3">
    <name type="scientific">Pseudomonas cerasi</name>
    <dbReference type="NCBI Taxonomy" id="1583341"/>
    <lineage>
        <taxon>Bacteria</taxon>
        <taxon>Pseudomonadati</taxon>
        <taxon>Pseudomonadota</taxon>
        <taxon>Gammaproteobacteria</taxon>
        <taxon>Pseudomonadales</taxon>
        <taxon>Pseudomonadaceae</taxon>
        <taxon>Pseudomonas</taxon>
    </lineage>
</organism>
<geneLocation type="plasmid" evidence="2 3">
    <name>PP3</name>
</geneLocation>
<dbReference type="EMBL" id="LT963398">
    <property type="protein sequence ID" value="SOS30300.1"/>
    <property type="molecule type" value="Genomic_DNA"/>
</dbReference>
<keyword evidence="3" id="KW-1185">Reference proteome</keyword>
<dbReference type="GO" id="GO:0050135">
    <property type="term" value="F:NADP+ nucleosidase activity"/>
    <property type="evidence" value="ECO:0007669"/>
    <property type="project" value="InterPro"/>
</dbReference>
<feature type="domain" description="CD-NTase-associated protein 12/Pycsar effector protein TIR" evidence="1">
    <location>
        <begin position="12"/>
        <end position="70"/>
    </location>
</feature>
<evidence type="ECO:0000313" key="2">
    <source>
        <dbReference type="EMBL" id="SOS30300.1"/>
    </source>
</evidence>
<dbReference type="Proteomes" id="UP000239025">
    <property type="component" value="Plasmid PP3"/>
</dbReference>
<keyword evidence="2" id="KW-0614">Plasmid</keyword>
<proteinExistence type="predicted"/>
<reference evidence="3" key="1">
    <citation type="submission" date="2017-11" db="EMBL/GenBank/DDBJ databases">
        <authorList>
            <person name="Blom J."/>
        </authorList>
    </citation>
    <scope>NUCLEOTIDE SEQUENCE [LARGE SCALE GENOMIC DNA]</scope>
    <source>
        <plasmid evidence="3">PP3</plasmid>
    </source>
</reference>
<evidence type="ECO:0000259" key="1">
    <source>
        <dbReference type="Pfam" id="PF10137"/>
    </source>
</evidence>
<sequence>MSTCVLQWCYLPPDDEGCAKGATPVPRARQNVLLELGYFLGRLGRDKVFALKRGTVEILSDFAGVVWEAMGGSKPWAVNSKPPDMASTGTRSCEREPAACSVFAKY</sequence>
<accession>A0A2K4W322</accession>
<name>A0A2K4W322_9PSED</name>